<dbReference type="EMBL" id="FUWM01000004">
    <property type="protein sequence ID" value="SJZ32577.1"/>
    <property type="molecule type" value="Genomic_DNA"/>
</dbReference>
<feature type="transmembrane region" description="Helical" evidence="1">
    <location>
        <begin position="18"/>
        <end position="41"/>
    </location>
</feature>
<reference evidence="3" key="1">
    <citation type="submission" date="2017-02" db="EMBL/GenBank/DDBJ databases">
        <authorList>
            <person name="Varghese N."/>
            <person name="Submissions S."/>
        </authorList>
    </citation>
    <scope>NUCLEOTIDE SEQUENCE [LARGE SCALE GENOMIC DNA]</scope>
    <source>
        <strain evidence="3">ATCC BAA-73</strain>
    </source>
</reference>
<dbReference type="OrthoDB" id="40484at2"/>
<keyword evidence="3" id="KW-1185">Reference proteome</keyword>
<sequence>MDISSVYMKLKEKSEHVLMLKIIIIIITILIFTQNGLAVGVKPLVIDLSMQPGDIKEFTLNLTPSGSEELVKLSLYQPVQLTNGSLTYQKSDTESFLAAKWVELENDEVKIYPGQQQTVSGRVKVPFNAGGSHTVVIMVEPQKTTQKKNGIRFMVRYAVRLNIRVDRPGLRSDAKLKDLKLTSGKEGEPIVKARLKNPSAWDYLVLGEATIRDSKRRLVERITLESKSSRKNSQTRMHPGSKVDYLGEITKRLTSGEYTLRVFFRYGDHGQIIKSKQLDIKEGDFNFPGADEIGAFTVEPKKLNLKLKPGQRKSEIIRLNSEIGENTVVVVDGSEVESKYKYSALEWLKLRGRRQFTLRGRGKGRAILTTAVPRNVEDGSYHSNINLKAYDSETKKLLTKKQVPVSIVVGKDHSYAVQARSLHTSSIKEGELLSLDLFNNGNIFCSPEAKMIIKDNEDKFVERVKLNLPEGTEEILPLKNQRITGIAKKLTPGKYTAEISIYQGKKELTKLEKEFEVLESKTDKDE</sequence>
<evidence type="ECO:0000313" key="2">
    <source>
        <dbReference type="EMBL" id="SJZ32577.1"/>
    </source>
</evidence>
<keyword evidence="1" id="KW-1133">Transmembrane helix</keyword>
<evidence type="ECO:0000256" key="1">
    <source>
        <dbReference type="SAM" id="Phobius"/>
    </source>
</evidence>
<keyword evidence="1" id="KW-0472">Membrane</keyword>
<dbReference type="Proteomes" id="UP000190625">
    <property type="component" value="Unassembled WGS sequence"/>
</dbReference>
<protein>
    <submittedName>
        <fullName evidence="2">Uncharacterized protein</fullName>
    </submittedName>
</protein>
<accession>A0A1T4JR88</accession>
<name>A0A1T4JR88_9FIRM</name>
<keyword evidence="1" id="KW-0812">Transmembrane</keyword>
<dbReference type="AlphaFoldDB" id="A0A1T4JR88"/>
<gene>
    <name evidence="2" type="ORF">SAMN02745118_00340</name>
</gene>
<organism evidence="2 3">
    <name type="scientific">Selenihalanaerobacter shriftii</name>
    <dbReference type="NCBI Taxonomy" id="142842"/>
    <lineage>
        <taxon>Bacteria</taxon>
        <taxon>Bacillati</taxon>
        <taxon>Bacillota</taxon>
        <taxon>Clostridia</taxon>
        <taxon>Halanaerobiales</taxon>
        <taxon>Halobacteroidaceae</taxon>
        <taxon>Selenihalanaerobacter</taxon>
    </lineage>
</organism>
<evidence type="ECO:0000313" key="3">
    <source>
        <dbReference type="Proteomes" id="UP000190625"/>
    </source>
</evidence>
<dbReference type="RefSeq" id="WP_078808866.1">
    <property type="nucleotide sequence ID" value="NZ_FUWM01000004.1"/>
</dbReference>
<proteinExistence type="predicted"/>